<dbReference type="Gene3D" id="3.30.160.20">
    <property type="match status" value="1"/>
</dbReference>
<dbReference type="InterPro" id="IPR014720">
    <property type="entry name" value="dsRBD_dom"/>
</dbReference>
<comment type="cofactor">
    <cofactor evidence="15">
        <name>Mg(2+)</name>
        <dbReference type="ChEBI" id="CHEBI:18420"/>
    </cofactor>
</comment>
<dbReference type="FunFam" id="1.10.1520.10:FF:000001">
    <property type="entry name" value="Ribonuclease 3"/>
    <property type="match status" value="1"/>
</dbReference>
<evidence type="ECO:0000313" key="19">
    <source>
        <dbReference type="Proteomes" id="UP000316925"/>
    </source>
</evidence>
<evidence type="ECO:0000256" key="3">
    <source>
        <dbReference type="ARBA" id="ARBA00010183"/>
    </source>
</evidence>
<dbReference type="InterPro" id="IPR036389">
    <property type="entry name" value="RNase_III_sf"/>
</dbReference>
<dbReference type="Gene3D" id="1.10.1520.10">
    <property type="entry name" value="Ribonuclease III domain"/>
    <property type="match status" value="1"/>
</dbReference>
<feature type="active site" evidence="15">
    <location>
        <position position="127"/>
    </location>
</feature>
<dbReference type="AlphaFoldDB" id="A0A523YNT2"/>
<dbReference type="GO" id="GO:0008033">
    <property type="term" value="P:tRNA processing"/>
    <property type="evidence" value="ECO:0007669"/>
    <property type="project" value="UniProtKB-KW"/>
</dbReference>
<evidence type="ECO:0000256" key="12">
    <source>
        <dbReference type="ARBA" id="ARBA00022801"/>
    </source>
</evidence>
<comment type="similarity">
    <text evidence="3">Belongs to the ribonuclease III family.</text>
</comment>
<dbReference type="GO" id="GO:0003725">
    <property type="term" value="F:double-stranded RNA binding"/>
    <property type="evidence" value="ECO:0007669"/>
    <property type="project" value="TreeGrafter"/>
</dbReference>
<evidence type="ECO:0000313" key="18">
    <source>
        <dbReference type="EMBL" id="TET93173.1"/>
    </source>
</evidence>
<keyword evidence="6 15" id="KW-0698">rRNA processing</keyword>
<dbReference type="PROSITE" id="PS50137">
    <property type="entry name" value="DS_RBD"/>
    <property type="match status" value="1"/>
</dbReference>
<dbReference type="FunFam" id="3.30.160.20:FF:000003">
    <property type="entry name" value="Ribonuclease 3"/>
    <property type="match status" value="1"/>
</dbReference>
<dbReference type="SUPFAM" id="SSF69065">
    <property type="entry name" value="RNase III domain-like"/>
    <property type="match status" value="1"/>
</dbReference>
<evidence type="ECO:0000259" key="17">
    <source>
        <dbReference type="PROSITE" id="PS50142"/>
    </source>
</evidence>
<gene>
    <name evidence="15 18" type="primary">rnc</name>
    <name evidence="18" type="ORF">E3J33_02405</name>
</gene>
<dbReference type="GO" id="GO:0004525">
    <property type="term" value="F:ribonuclease III activity"/>
    <property type="evidence" value="ECO:0007669"/>
    <property type="project" value="UniProtKB-UniRule"/>
</dbReference>
<dbReference type="GO" id="GO:0006364">
    <property type="term" value="P:rRNA processing"/>
    <property type="evidence" value="ECO:0007669"/>
    <property type="project" value="UniProtKB-UniRule"/>
</dbReference>
<dbReference type="GO" id="GO:0042802">
    <property type="term" value="F:identical protein binding"/>
    <property type="evidence" value="ECO:0007669"/>
    <property type="project" value="UniProtKB-ARBA"/>
</dbReference>
<dbReference type="GO" id="GO:0005737">
    <property type="term" value="C:cytoplasm"/>
    <property type="evidence" value="ECO:0007669"/>
    <property type="project" value="UniProtKB-SubCell"/>
</dbReference>
<comment type="caution">
    <text evidence="18">The sequence shown here is derived from an EMBL/GenBank/DDBJ whole genome shotgun (WGS) entry which is preliminary data.</text>
</comment>
<dbReference type="PANTHER" id="PTHR11207">
    <property type="entry name" value="RIBONUCLEASE III"/>
    <property type="match status" value="1"/>
</dbReference>
<dbReference type="SMART" id="SM00358">
    <property type="entry name" value="DSRM"/>
    <property type="match status" value="1"/>
</dbReference>
<evidence type="ECO:0000256" key="15">
    <source>
        <dbReference type="HAMAP-Rule" id="MF_00104"/>
    </source>
</evidence>
<evidence type="ECO:0000256" key="10">
    <source>
        <dbReference type="ARBA" id="ARBA00022723"/>
    </source>
</evidence>
<comment type="function">
    <text evidence="15">Digests double-stranded RNA. Involved in the processing of primary rRNA transcript to yield the immediate precursors to the large and small rRNAs (23S and 16S). Processes some mRNAs, and tRNAs when they are encoded in the rRNA operon. Processes pre-crRNA and tracrRNA of type II CRISPR loci if present in the organism.</text>
</comment>
<dbReference type="PANTHER" id="PTHR11207:SF0">
    <property type="entry name" value="RIBONUCLEASE 3"/>
    <property type="match status" value="1"/>
</dbReference>
<sequence>MKMSSARRKELEELQRNLGVKFTSLNLLDQALTHASHAKSTNERTISDYERLEFLGDAVLELVTAEHLFKAYPSLSEGELSKLRSTLVSEESLSHCGRKIKIGNYLLIGKDQEGIQSQDALLADAYESIIGALYLDKGLETVRPFILDRFIEEEEEIAKIKDFKSQLQEYTQSVHKSVPQYQVIQAIGPDHSKKFRVKVRIGGKVWGEGWGTSKKRAEKIAAQSAWMKVMHNENFNDQRLRGKRNRGRSSHP</sequence>
<dbReference type="Proteomes" id="UP000316925">
    <property type="component" value="Unassembled WGS sequence"/>
</dbReference>
<feature type="domain" description="DRBM" evidence="16">
    <location>
        <begin position="162"/>
        <end position="231"/>
    </location>
</feature>
<dbReference type="GO" id="GO:0006397">
    <property type="term" value="P:mRNA processing"/>
    <property type="evidence" value="ECO:0007669"/>
    <property type="project" value="UniProtKB-UniRule"/>
</dbReference>
<evidence type="ECO:0000256" key="14">
    <source>
        <dbReference type="ARBA" id="ARBA00022884"/>
    </source>
</evidence>
<dbReference type="GO" id="GO:0046872">
    <property type="term" value="F:metal ion binding"/>
    <property type="evidence" value="ECO:0007669"/>
    <property type="project" value="UniProtKB-KW"/>
</dbReference>
<evidence type="ECO:0000256" key="9">
    <source>
        <dbReference type="ARBA" id="ARBA00022722"/>
    </source>
</evidence>
<dbReference type="InterPro" id="IPR011907">
    <property type="entry name" value="RNase_III"/>
</dbReference>
<keyword evidence="15" id="KW-0699">rRNA-binding</keyword>
<dbReference type="SUPFAM" id="SSF54768">
    <property type="entry name" value="dsRNA-binding domain-like"/>
    <property type="match status" value="1"/>
</dbReference>
<reference evidence="18 19" key="1">
    <citation type="submission" date="2019-03" db="EMBL/GenBank/DDBJ databases">
        <title>Metabolic potential of uncultured bacteria and archaea associated with petroleum seepage in deep-sea sediments.</title>
        <authorList>
            <person name="Dong X."/>
            <person name="Hubert C."/>
        </authorList>
    </citation>
    <scope>NUCLEOTIDE SEQUENCE [LARGE SCALE GENOMIC DNA]</scope>
    <source>
        <strain evidence="18">E29_bin28</strain>
    </source>
</reference>
<organism evidence="18 19">
    <name type="scientific">Aerophobetes bacterium</name>
    <dbReference type="NCBI Taxonomy" id="2030807"/>
    <lineage>
        <taxon>Bacteria</taxon>
        <taxon>Candidatus Aerophobota</taxon>
    </lineage>
</organism>
<dbReference type="SMART" id="SM00535">
    <property type="entry name" value="RIBOc"/>
    <property type="match status" value="1"/>
</dbReference>
<keyword evidence="14 15" id="KW-0694">RNA-binding</keyword>
<dbReference type="GO" id="GO:0019843">
    <property type="term" value="F:rRNA binding"/>
    <property type="evidence" value="ECO:0007669"/>
    <property type="project" value="UniProtKB-KW"/>
</dbReference>
<evidence type="ECO:0000256" key="8">
    <source>
        <dbReference type="ARBA" id="ARBA00022694"/>
    </source>
</evidence>
<keyword evidence="11 15" id="KW-0255">Endonuclease</keyword>
<feature type="binding site" evidence="15">
    <location>
        <position position="53"/>
    </location>
    <ligand>
        <name>Mg(2+)</name>
        <dbReference type="ChEBI" id="CHEBI:18420"/>
    </ligand>
</feature>
<feature type="domain" description="RNase III" evidence="17">
    <location>
        <begin position="11"/>
        <end position="138"/>
    </location>
</feature>
<dbReference type="Pfam" id="PF14622">
    <property type="entry name" value="Ribonucleas_3_3"/>
    <property type="match status" value="1"/>
</dbReference>
<accession>A0A523YNT2</accession>
<evidence type="ECO:0000256" key="6">
    <source>
        <dbReference type="ARBA" id="ARBA00022552"/>
    </source>
</evidence>
<comment type="subunit">
    <text evidence="4 15">Homodimer.</text>
</comment>
<dbReference type="PROSITE" id="PS50142">
    <property type="entry name" value="RNASE_3_2"/>
    <property type="match status" value="1"/>
</dbReference>
<feature type="active site" evidence="15">
    <location>
        <position position="57"/>
    </location>
</feature>
<evidence type="ECO:0000256" key="11">
    <source>
        <dbReference type="ARBA" id="ARBA00022759"/>
    </source>
</evidence>
<keyword evidence="5 15" id="KW-0963">Cytoplasm</keyword>
<evidence type="ECO:0000256" key="4">
    <source>
        <dbReference type="ARBA" id="ARBA00011738"/>
    </source>
</evidence>
<dbReference type="PROSITE" id="PS00517">
    <property type="entry name" value="RNASE_3_1"/>
    <property type="match status" value="1"/>
</dbReference>
<keyword evidence="8 15" id="KW-0819">tRNA processing</keyword>
<keyword evidence="10 15" id="KW-0479">Metal-binding</keyword>
<dbReference type="Pfam" id="PF00035">
    <property type="entry name" value="dsrm"/>
    <property type="match status" value="1"/>
</dbReference>
<comment type="subcellular location">
    <subcellularLocation>
        <location evidence="2 15">Cytoplasm</location>
    </subcellularLocation>
</comment>
<evidence type="ECO:0000256" key="1">
    <source>
        <dbReference type="ARBA" id="ARBA00000109"/>
    </source>
</evidence>
<evidence type="ECO:0000256" key="7">
    <source>
        <dbReference type="ARBA" id="ARBA00022664"/>
    </source>
</evidence>
<comment type="catalytic activity">
    <reaction evidence="1 15">
        <text>Endonucleolytic cleavage to 5'-phosphomonoester.</text>
        <dbReference type="EC" id="3.1.26.3"/>
    </reaction>
</comment>
<dbReference type="NCBIfam" id="TIGR02191">
    <property type="entry name" value="RNaseIII"/>
    <property type="match status" value="1"/>
</dbReference>
<dbReference type="CDD" id="cd00593">
    <property type="entry name" value="RIBOc"/>
    <property type="match status" value="1"/>
</dbReference>
<keyword evidence="7 15" id="KW-0507">mRNA processing</keyword>
<keyword evidence="9 15" id="KW-0540">Nuclease</keyword>
<dbReference type="CDD" id="cd10845">
    <property type="entry name" value="DSRM_RNAse_III_family"/>
    <property type="match status" value="1"/>
</dbReference>
<dbReference type="InterPro" id="IPR000999">
    <property type="entry name" value="RNase_III_dom"/>
</dbReference>
<dbReference type="EMBL" id="SOIJ01000138">
    <property type="protein sequence ID" value="TET93173.1"/>
    <property type="molecule type" value="Genomic_DNA"/>
</dbReference>
<feature type="binding site" evidence="15">
    <location>
        <position position="124"/>
    </location>
    <ligand>
        <name>Mg(2+)</name>
        <dbReference type="ChEBI" id="CHEBI:18420"/>
    </ligand>
</feature>
<evidence type="ECO:0000256" key="5">
    <source>
        <dbReference type="ARBA" id="ARBA00022490"/>
    </source>
</evidence>
<evidence type="ECO:0000256" key="2">
    <source>
        <dbReference type="ARBA" id="ARBA00004496"/>
    </source>
</evidence>
<evidence type="ECO:0000259" key="16">
    <source>
        <dbReference type="PROSITE" id="PS50137"/>
    </source>
</evidence>
<keyword evidence="13 15" id="KW-0460">Magnesium</keyword>
<dbReference type="HAMAP" id="MF_00104">
    <property type="entry name" value="RNase_III"/>
    <property type="match status" value="1"/>
</dbReference>
<proteinExistence type="inferred from homology"/>
<protein>
    <recommendedName>
        <fullName evidence="15">Ribonuclease 3</fullName>
        <ecNumber evidence="15">3.1.26.3</ecNumber>
    </recommendedName>
    <alternativeName>
        <fullName evidence="15">Ribonuclease III</fullName>
        <shortName evidence="15">RNase III</shortName>
    </alternativeName>
</protein>
<keyword evidence="12 15" id="KW-0378">Hydrolase</keyword>
<dbReference type="EC" id="3.1.26.3" evidence="15"/>
<feature type="binding site" evidence="15">
    <location>
        <position position="127"/>
    </location>
    <ligand>
        <name>Mg(2+)</name>
        <dbReference type="ChEBI" id="CHEBI:18420"/>
    </ligand>
</feature>
<name>A0A523YNT2_UNCAE</name>
<dbReference type="GO" id="GO:0010468">
    <property type="term" value="P:regulation of gene expression"/>
    <property type="evidence" value="ECO:0007669"/>
    <property type="project" value="TreeGrafter"/>
</dbReference>
<evidence type="ECO:0000256" key="13">
    <source>
        <dbReference type="ARBA" id="ARBA00022842"/>
    </source>
</evidence>